<evidence type="ECO:0000256" key="1">
    <source>
        <dbReference type="SAM" id="Phobius"/>
    </source>
</evidence>
<evidence type="ECO:0000313" key="3">
    <source>
        <dbReference type="Proteomes" id="UP001176521"/>
    </source>
</evidence>
<sequence length="361" mass="39563">MTLDSVLAFALHRDMPSAAETQPVLQALADTLICTAVSCSLNLALLCQVLVSLLEYRSVRRAGPFRVEMGVMLASTFVVLLGSNAASMLGIFNAVHWGDDALPRVQIADGIAAVGYRLVLILSDYFCIAAVVWLLRERRRQHAIDPSKARLHNTDILLTIVMPGMLIAARAAVFGFDAVALLGCRALQRSEGVVELPSACEKLSGLENLGVMLGLVQCIYTSTSLWHLRKRDSHRFDWPNLSLFGSALACRVIMHSVFLLGEYNSSVSRPFDTLKLFRLGDAESAIILAYALHHLIAPDSSCFELCESFTRITATNPVPPFTSPPLTSPAFSSPSFRTEDSSYFSYNPSTLQIFSPTFKRT</sequence>
<name>A0AAN6JMQ9_9BASI</name>
<keyword evidence="1" id="KW-1133">Transmembrane helix</keyword>
<proteinExistence type="predicted"/>
<evidence type="ECO:0000313" key="2">
    <source>
        <dbReference type="EMBL" id="KAK0540396.1"/>
    </source>
</evidence>
<dbReference type="Proteomes" id="UP001176521">
    <property type="component" value="Unassembled WGS sequence"/>
</dbReference>
<keyword evidence="1" id="KW-0472">Membrane</keyword>
<feature type="transmembrane region" description="Helical" evidence="1">
    <location>
        <begin position="71"/>
        <end position="94"/>
    </location>
</feature>
<organism evidence="2 3">
    <name type="scientific">Tilletia horrida</name>
    <dbReference type="NCBI Taxonomy" id="155126"/>
    <lineage>
        <taxon>Eukaryota</taxon>
        <taxon>Fungi</taxon>
        <taxon>Dikarya</taxon>
        <taxon>Basidiomycota</taxon>
        <taxon>Ustilaginomycotina</taxon>
        <taxon>Exobasidiomycetes</taxon>
        <taxon>Tilletiales</taxon>
        <taxon>Tilletiaceae</taxon>
        <taxon>Tilletia</taxon>
    </lineage>
</organism>
<feature type="transmembrane region" description="Helical" evidence="1">
    <location>
        <begin position="114"/>
        <end position="135"/>
    </location>
</feature>
<reference evidence="2" key="1">
    <citation type="journal article" date="2023" name="PhytoFront">
        <title>Draft Genome Resources of Seven Strains of Tilletia horrida, Causal Agent of Kernel Smut of Rice.</title>
        <authorList>
            <person name="Khanal S."/>
            <person name="Antony Babu S."/>
            <person name="Zhou X.G."/>
        </authorList>
    </citation>
    <scope>NUCLEOTIDE SEQUENCE</scope>
    <source>
        <strain evidence="2">TX3</strain>
    </source>
</reference>
<accession>A0AAN6JMQ9</accession>
<gene>
    <name evidence="2" type="ORF">OC842_000510</name>
</gene>
<keyword evidence="3" id="KW-1185">Reference proteome</keyword>
<feature type="transmembrane region" description="Helical" evidence="1">
    <location>
        <begin position="156"/>
        <end position="176"/>
    </location>
</feature>
<dbReference type="EMBL" id="JAPDMQ010000014">
    <property type="protein sequence ID" value="KAK0540396.1"/>
    <property type="molecule type" value="Genomic_DNA"/>
</dbReference>
<feature type="transmembrane region" description="Helical" evidence="1">
    <location>
        <begin position="29"/>
        <end position="51"/>
    </location>
</feature>
<dbReference type="AlphaFoldDB" id="A0AAN6JMQ9"/>
<keyword evidence="1" id="KW-0812">Transmembrane</keyword>
<comment type="caution">
    <text evidence="2">The sequence shown here is derived from an EMBL/GenBank/DDBJ whole genome shotgun (WGS) entry which is preliminary data.</text>
</comment>
<protein>
    <submittedName>
        <fullName evidence="2">Uncharacterized protein</fullName>
    </submittedName>
</protein>